<keyword evidence="3" id="KW-1185">Reference proteome</keyword>
<name>A0A1D8KS61_9CAUD</name>
<dbReference type="Gene3D" id="2.40.50.260">
    <property type="entry name" value="Nucleic acid-binding protein domain"/>
    <property type="match status" value="1"/>
</dbReference>
<dbReference type="GeneID" id="30309971"/>
<protein>
    <submittedName>
        <fullName evidence="2">Baseplate hub + tail lysozyme</fullName>
    </submittedName>
</protein>
<evidence type="ECO:0000256" key="1">
    <source>
        <dbReference type="SAM" id="MobiDB-lite"/>
    </source>
</evidence>
<dbReference type="SUPFAM" id="SSF69255">
    <property type="entry name" value="gp5 N-terminal domain-like"/>
    <property type="match status" value="1"/>
</dbReference>
<dbReference type="RefSeq" id="YP_009325007.1">
    <property type="nucleotide sequence ID" value="NC_031944.1"/>
</dbReference>
<accession>A0A1D8KS61</accession>
<feature type="region of interest" description="Disordered" evidence="1">
    <location>
        <begin position="147"/>
        <end position="195"/>
    </location>
</feature>
<evidence type="ECO:0000313" key="3">
    <source>
        <dbReference type="Proteomes" id="UP000204364"/>
    </source>
</evidence>
<gene>
    <name evidence="2" type="ORF">P090810_018</name>
</gene>
<evidence type="ECO:0000313" key="2">
    <source>
        <dbReference type="EMBL" id="AOV61491.1"/>
    </source>
</evidence>
<proteinExistence type="predicted"/>
<dbReference type="KEGG" id="vg:30309971"/>
<organism evidence="2 3">
    <name type="scientific">Synechococcus phage S-WAM1</name>
    <dbReference type="NCBI Taxonomy" id="1815521"/>
    <lineage>
        <taxon>Viruses</taxon>
        <taxon>Duplodnaviria</taxon>
        <taxon>Heunggongvirae</taxon>
        <taxon>Uroviricota</taxon>
        <taxon>Caudoviricetes</taxon>
        <taxon>Pantevenvirales</taxon>
        <taxon>Kyanoviridae</taxon>
        <taxon>Sokavirus</taxon>
        <taxon>Sokavirus swam1</taxon>
    </lineage>
</organism>
<dbReference type="OrthoDB" id="6701at10239"/>
<sequence>MLGTNTGFAGRDGFQWWVGEVEDNNDPAQLGRVKVRIFGWYTKAKVGEDGSAAYLEEMPREVLPWATVLLPNDRPQTKNAGSTCELQPGATVMGFFLDGDEAQLPCVLGAFRGFKHAENKGTKDGRGNPQDMPATVVADPTVADQFKTNTPQKKDYGNQDVNAGHPFVKSQGATAGSATGGEEHSRGAVSRAEVENPFNVYSNPIGPPSMEGGIADGTHGPGTASQSFTKDLKRMLTDLGVQIGSLGADDSGNLVSAITGHVQAGNNILKSISNISNYVVNAVTGMVAPIKDYLAQKIQEAIGKIVNLLSNLIPLGVVTTVITLIKKIITDIFCQPVPGWLDAVSSILSDIGGFVDSIFGVIMNAINKVFNMITDYVTKALKNIQQAICKVLNTVTKVFDIILSAVQAIPKIQEVARAVDTLFKIDFTQLNFANVLNLISLIVDIIASFVDCGRKARKPKSQGWIPLLGTTECADTGAQLAGPGGAQGGDCSNLQPEGNSGNFFDKFFQNMNPFLMETKMFLNGAREIDDATPGKEKRIRSGPGGVTTFEDKQGNVHKNVPSNETAIFGRDLVQNVKNNLVHTIEGDYYLKVMGDFHLEVNGSFNEHTSNGAGGKAEGKNYAGNPLGKDNNQWTKQATTAIDAAVSKLQSASKNVNFEAGEKEAKSVQTKAGDHEIAYQGDLTLQGNRVRMKGISGITMDAPDVHTTATTITNKATGEIVNEASWITSFLTCGRMDVIAIFQTMPVFTGSYSLVNGSIVDITMDGPMNSLCPSMHVRMALGSKGAAGMADIVTGSGSGAHMTLVATPTGGIGEIVTGGSGAIVNQVSSGLLSHGVGTGLAAFGCALGPTQIYGLPVMLN</sequence>
<dbReference type="Proteomes" id="UP000204364">
    <property type="component" value="Segment"/>
</dbReference>
<dbReference type="EMBL" id="KU686210">
    <property type="protein sequence ID" value="AOV61491.1"/>
    <property type="molecule type" value="Genomic_DNA"/>
</dbReference>
<reference evidence="2 3" key="1">
    <citation type="journal article" date="2016" name="Virology">
        <title>The genomic content and context of auxiliary metabolic genes in marine cyanomyoviruses.</title>
        <authorList>
            <person name="Crummett L.T."/>
            <person name="Puxty R.J."/>
            <person name="Weihe C."/>
            <person name="Marston M.F."/>
            <person name="Martiny J.B."/>
        </authorList>
    </citation>
    <scope>NUCLEOTIDE SEQUENCE [LARGE SCALE GENOMIC DNA]</scope>
    <source>
        <strain evidence="2">0810PA09</strain>
    </source>
</reference>